<evidence type="ECO:0008006" key="4">
    <source>
        <dbReference type="Google" id="ProtNLM"/>
    </source>
</evidence>
<comment type="caution">
    <text evidence="2">The sequence shown here is derived from an EMBL/GenBank/DDBJ whole genome shotgun (WGS) entry which is preliminary data.</text>
</comment>
<evidence type="ECO:0000313" key="3">
    <source>
        <dbReference type="Proteomes" id="UP000822476"/>
    </source>
</evidence>
<keyword evidence="1" id="KW-1133">Transmembrane helix</keyword>
<keyword evidence="1" id="KW-0472">Membrane</keyword>
<sequence length="104" mass="12113">MINDFINSVATNITILLIITLFCVPPITGMTADGLPQQIEGLSPEEYQTRLRLLTDMLEKIKMRELNAYYQLHGRPRFGKRNSGRYPDVPDVQEWLDEEYARRL</sequence>
<dbReference type="AlphaFoldDB" id="A0A8S9Z5F4"/>
<dbReference type="Proteomes" id="UP000822476">
    <property type="component" value="Unassembled WGS sequence"/>
</dbReference>
<evidence type="ECO:0000313" key="2">
    <source>
        <dbReference type="EMBL" id="KAF7260860.1"/>
    </source>
</evidence>
<dbReference type="OrthoDB" id="9972427at2759"/>
<gene>
    <name evidence="2" type="ORF">EG68_01894</name>
</gene>
<organism evidence="2 3">
    <name type="scientific">Paragonimus skrjabini miyazakii</name>
    <dbReference type="NCBI Taxonomy" id="59628"/>
    <lineage>
        <taxon>Eukaryota</taxon>
        <taxon>Metazoa</taxon>
        <taxon>Spiralia</taxon>
        <taxon>Lophotrochozoa</taxon>
        <taxon>Platyhelminthes</taxon>
        <taxon>Trematoda</taxon>
        <taxon>Digenea</taxon>
        <taxon>Plagiorchiida</taxon>
        <taxon>Troglotremata</taxon>
        <taxon>Troglotrematidae</taxon>
        <taxon>Paragonimus</taxon>
    </lineage>
</organism>
<accession>A0A8S9Z5F4</accession>
<dbReference type="EMBL" id="JTDE01000583">
    <property type="protein sequence ID" value="KAF7260860.1"/>
    <property type="molecule type" value="Genomic_DNA"/>
</dbReference>
<feature type="transmembrane region" description="Helical" evidence="1">
    <location>
        <begin position="6"/>
        <end position="24"/>
    </location>
</feature>
<keyword evidence="1" id="KW-0812">Transmembrane</keyword>
<name>A0A8S9Z5F4_9TREM</name>
<proteinExistence type="predicted"/>
<reference evidence="2" key="1">
    <citation type="submission" date="2019-07" db="EMBL/GenBank/DDBJ databases">
        <title>Annotation for the trematode Paragonimus miyazaki's.</title>
        <authorList>
            <person name="Choi Y.-J."/>
        </authorList>
    </citation>
    <scope>NUCLEOTIDE SEQUENCE</scope>
    <source>
        <strain evidence="2">Japan</strain>
    </source>
</reference>
<evidence type="ECO:0000256" key="1">
    <source>
        <dbReference type="SAM" id="Phobius"/>
    </source>
</evidence>
<keyword evidence="3" id="KW-1185">Reference proteome</keyword>
<protein>
    <recommendedName>
        <fullName evidence="4">Neuropeptide F</fullName>
    </recommendedName>
</protein>